<keyword evidence="6" id="KW-0482">Metalloprotease</keyword>
<evidence type="ECO:0000256" key="1">
    <source>
        <dbReference type="ARBA" id="ARBA00001947"/>
    </source>
</evidence>
<dbReference type="PANTHER" id="PTHR11705">
    <property type="entry name" value="PROTEASE FAMILY M14 CARBOXYPEPTIDASE A,B"/>
    <property type="match status" value="1"/>
</dbReference>
<dbReference type="GO" id="GO:0004181">
    <property type="term" value="F:metallocarboxypeptidase activity"/>
    <property type="evidence" value="ECO:0007669"/>
    <property type="project" value="InterPro"/>
</dbReference>
<evidence type="ECO:0000256" key="7">
    <source>
        <dbReference type="PROSITE-ProRule" id="PRU01379"/>
    </source>
</evidence>
<keyword evidence="5" id="KW-0862">Zinc</keyword>
<dbReference type="InterPro" id="IPR034274">
    <property type="entry name" value="ENP1_M14_CPD"/>
</dbReference>
<dbReference type="PRINTS" id="PR00765">
    <property type="entry name" value="CRBOXYPTASEA"/>
</dbReference>
<evidence type="ECO:0000259" key="8">
    <source>
        <dbReference type="PROSITE" id="PS52035"/>
    </source>
</evidence>
<dbReference type="EMBL" id="FNFL01000002">
    <property type="protein sequence ID" value="SDK06683.1"/>
    <property type="molecule type" value="Genomic_DNA"/>
</dbReference>
<evidence type="ECO:0000256" key="5">
    <source>
        <dbReference type="ARBA" id="ARBA00022833"/>
    </source>
</evidence>
<comment type="cofactor">
    <cofactor evidence="1">
        <name>Zn(2+)</name>
        <dbReference type="ChEBI" id="CHEBI:29105"/>
    </cofactor>
</comment>
<reference evidence="9 10" key="1">
    <citation type="submission" date="2016-10" db="EMBL/GenBank/DDBJ databases">
        <authorList>
            <person name="de Groot N.N."/>
        </authorList>
    </citation>
    <scope>NUCLEOTIDE SEQUENCE [LARGE SCALE GENOMIC DNA]</scope>
    <source>
        <strain evidence="9 10">CGMCC 1.6502</strain>
    </source>
</reference>
<name>A0A1G8YV69_9BACI</name>
<evidence type="ECO:0000313" key="9">
    <source>
        <dbReference type="EMBL" id="SDK06683.1"/>
    </source>
</evidence>
<gene>
    <name evidence="9" type="ORF">SAMN05216243_1848</name>
</gene>
<feature type="domain" description="Peptidase M14" evidence="8">
    <location>
        <begin position="9"/>
        <end position="303"/>
    </location>
</feature>
<dbReference type="SUPFAM" id="SSF53187">
    <property type="entry name" value="Zn-dependent exopeptidases"/>
    <property type="match status" value="1"/>
</dbReference>
<dbReference type="CDD" id="cd06229">
    <property type="entry name" value="M14_Endopeptidase_I"/>
    <property type="match status" value="1"/>
</dbReference>
<dbReference type="SMART" id="SM00631">
    <property type="entry name" value="Zn_pept"/>
    <property type="match status" value="1"/>
</dbReference>
<dbReference type="Gene3D" id="3.40.630.10">
    <property type="entry name" value="Zn peptidases"/>
    <property type="match status" value="1"/>
</dbReference>
<sequence length="307" mass="34644">MKQIVTVDKPYSYEQLCNDIEQLEKQYFNILEVEVIGRSVEERPIYAMKLGEGSTEIFLNGAHHAREWLTAALLMKMVEKYCAAYYRQADIMGFQVNSLLSKAAIWFVPMVNPDGVTLVQQGAQAVKQPEKVLKMNLGDPDFSAWKANVRGVDLNRQYPADWESIENAAEHPGAMNYKGVCPLSEPEAKAIYQFTKKHDFKISVAYHSSGEELYWKYKATGELLETTRRIAKKIQKKTGYQLVDPGANPSGGGFTDWVLSVLKKPALTPEISPYIGPRPVPLENFPVIWQQNDSIGLLLAEEAIRIQ</sequence>
<evidence type="ECO:0000313" key="10">
    <source>
        <dbReference type="Proteomes" id="UP000198694"/>
    </source>
</evidence>
<feature type="active site" description="Proton donor/acceptor" evidence="7">
    <location>
        <position position="270"/>
    </location>
</feature>
<evidence type="ECO:0000256" key="4">
    <source>
        <dbReference type="ARBA" id="ARBA00022801"/>
    </source>
</evidence>
<dbReference type="PANTHER" id="PTHR11705:SF143">
    <property type="entry name" value="SLL0236 PROTEIN"/>
    <property type="match status" value="1"/>
</dbReference>
<keyword evidence="3" id="KW-0645">Protease</keyword>
<evidence type="ECO:0000256" key="2">
    <source>
        <dbReference type="ARBA" id="ARBA00005988"/>
    </source>
</evidence>
<dbReference type="Proteomes" id="UP000198694">
    <property type="component" value="Unassembled WGS sequence"/>
</dbReference>
<dbReference type="OrthoDB" id="9802862at2"/>
<dbReference type="PROSITE" id="PS52035">
    <property type="entry name" value="PEPTIDASE_M14"/>
    <property type="match status" value="1"/>
</dbReference>
<keyword evidence="4" id="KW-0378">Hydrolase</keyword>
<dbReference type="GO" id="GO:0006508">
    <property type="term" value="P:proteolysis"/>
    <property type="evidence" value="ECO:0007669"/>
    <property type="project" value="UniProtKB-KW"/>
</dbReference>
<comment type="similarity">
    <text evidence="2 7">Belongs to the peptidase M14 family.</text>
</comment>
<evidence type="ECO:0000256" key="3">
    <source>
        <dbReference type="ARBA" id="ARBA00022670"/>
    </source>
</evidence>
<organism evidence="9 10">
    <name type="scientific">Sediminibacillus albus</name>
    <dbReference type="NCBI Taxonomy" id="407036"/>
    <lineage>
        <taxon>Bacteria</taxon>
        <taxon>Bacillati</taxon>
        <taxon>Bacillota</taxon>
        <taxon>Bacilli</taxon>
        <taxon>Bacillales</taxon>
        <taxon>Bacillaceae</taxon>
        <taxon>Sediminibacillus</taxon>
    </lineage>
</organism>
<protein>
    <submittedName>
        <fullName evidence="9">G-D-glutamyl-meso-diaminopimelate peptidase</fullName>
    </submittedName>
</protein>
<dbReference type="GO" id="GO:0008270">
    <property type="term" value="F:zinc ion binding"/>
    <property type="evidence" value="ECO:0007669"/>
    <property type="project" value="InterPro"/>
</dbReference>
<evidence type="ECO:0000256" key="6">
    <source>
        <dbReference type="ARBA" id="ARBA00023049"/>
    </source>
</evidence>
<dbReference type="RefSeq" id="WP_093213274.1">
    <property type="nucleotide sequence ID" value="NZ_FNFL01000002.1"/>
</dbReference>
<dbReference type="AlphaFoldDB" id="A0A1G8YV69"/>
<proteinExistence type="inferred from homology"/>
<keyword evidence="10" id="KW-1185">Reference proteome</keyword>
<dbReference type="Pfam" id="PF00246">
    <property type="entry name" value="Peptidase_M14"/>
    <property type="match status" value="1"/>
</dbReference>
<dbReference type="InterPro" id="IPR000834">
    <property type="entry name" value="Peptidase_M14"/>
</dbReference>
<dbReference type="STRING" id="407036.SAMN05216243_1848"/>
<accession>A0A1G8YV69</accession>
<dbReference type="GO" id="GO:0005615">
    <property type="term" value="C:extracellular space"/>
    <property type="evidence" value="ECO:0007669"/>
    <property type="project" value="TreeGrafter"/>
</dbReference>